<dbReference type="InterPro" id="IPR016208">
    <property type="entry name" value="Ald_Oxase/xanthine_DH-like"/>
</dbReference>
<dbReference type="InterPro" id="IPR016169">
    <property type="entry name" value="FAD-bd_PCMH_sub2"/>
</dbReference>
<feature type="non-terminal residue" evidence="3">
    <location>
        <position position="1"/>
    </location>
</feature>
<dbReference type="PANTHER" id="PTHR45444:SF3">
    <property type="entry name" value="XANTHINE DEHYDROGENASE"/>
    <property type="match status" value="1"/>
</dbReference>
<dbReference type="GO" id="GO:0071949">
    <property type="term" value="F:FAD binding"/>
    <property type="evidence" value="ECO:0007669"/>
    <property type="project" value="InterPro"/>
</dbReference>
<reference evidence="3 4" key="1">
    <citation type="journal article" date="2018" name="Nat. Ecol. Evol.">
        <title>Shark genomes provide insights into elasmobranch evolution and the origin of vertebrates.</title>
        <authorList>
            <person name="Hara Y"/>
            <person name="Yamaguchi K"/>
            <person name="Onimaru K"/>
            <person name="Kadota M"/>
            <person name="Koyanagi M"/>
            <person name="Keeley SD"/>
            <person name="Tatsumi K"/>
            <person name="Tanaka K"/>
            <person name="Motone F"/>
            <person name="Kageyama Y"/>
            <person name="Nozu R"/>
            <person name="Adachi N"/>
            <person name="Nishimura O"/>
            <person name="Nakagawa R"/>
            <person name="Tanegashima C"/>
            <person name="Kiyatake I"/>
            <person name="Matsumoto R"/>
            <person name="Murakumo K"/>
            <person name="Nishida K"/>
            <person name="Terakita A"/>
            <person name="Kuratani S"/>
            <person name="Sato K"/>
            <person name="Hyodo S Kuraku.S."/>
        </authorList>
    </citation>
    <scope>NUCLEOTIDE SEQUENCE [LARGE SCALE GENOMIC DNA]</scope>
</reference>
<dbReference type="PANTHER" id="PTHR45444">
    <property type="entry name" value="XANTHINE DEHYDROGENASE"/>
    <property type="match status" value="1"/>
</dbReference>
<dbReference type="AlphaFoldDB" id="A0A401PYP6"/>
<dbReference type="InterPro" id="IPR016166">
    <property type="entry name" value="FAD-bd_PCMH"/>
</dbReference>
<comment type="cofactor">
    <cofactor evidence="1">
        <name>FAD</name>
        <dbReference type="ChEBI" id="CHEBI:57692"/>
    </cofactor>
</comment>
<protein>
    <recommendedName>
        <fullName evidence="2">FAD-binding PCMH-type domain-containing protein</fullName>
    </recommendedName>
</protein>
<dbReference type="SUPFAM" id="SSF56176">
    <property type="entry name" value="FAD-binding/transporter-associated domain-like"/>
    <property type="match status" value="1"/>
</dbReference>
<evidence type="ECO:0000313" key="3">
    <source>
        <dbReference type="EMBL" id="GCB78264.1"/>
    </source>
</evidence>
<dbReference type="PROSITE" id="PS51387">
    <property type="entry name" value="FAD_PCMH"/>
    <property type="match status" value="1"/>
</dbReference>
<sequence length="225" mass="25207">TSSCCGQSGSKNGCCREQTGLSPRLFEPSEFKPLDPTQEPIFPPELLLLRESPQQTLFFKGERVTWIQPTTLKELLTLKGRYPEAKLVVGNTEVGIEMKLKNMLYPVILAPAHIPQLNVSQRTENGITFGAACTLTYIGGELKKAVVELPSYRTEVFKAVLEQLRWFAGQQIRNVAVVMYPVEVAMDNEEVVMDIEEVVTDVEELVKDIEVVVMDLMEVVMESAE</sequence>
<dbReference type="GO" id="GO:0016491">
    <property type="term" value="F:oxidoreductase activity"/>
    <property type="evidence" value="ECO:0007669"/>
    <property type="project" value="InterPro"/>
</dbReference>
<dbReference type="Gene3D" id="3.30.43.10">
    <property type="entry name" value="Uridine Diphospho-n-acetylenolpyruvylglucosamine Reductase, domain 2"/>
    <property type="match status" value="1"/>
</dbReference>
<dbReference type="FunFam" id="3.30.43.10:FF:000001">
    <property type="entry name" value="Xanthine dehydrogenase/oxidase"/>
    <property type="match status" value="1"/>
</dbReference>
<keyword evidence="4" id="KW-1185">Reference proteome</keyword>
<feature type="domain" description="FAD-binding PCMH-type" evidence="2">
    <location>
        <begin position="59"/>
        <end position="225"/>
    </location>
</feature>
<dbReference type="EMBL" id="BFAA01009133">
    <property type="protein sequence ID" value="GCB78264.1"/>
    <property type="molecule type" value="Genomic_DNA"/>
</dbReference>
<evidence type="ECO:0000259" key="2">
    <source>
        <dbReference type="PROSITE" id="PS51387"/>
    </source>
</evidence>
<dbReference type="GO" id="GO:0005506">
    <property type="term" value="F:iron ion binding"/>
    <property type="evidence" value="ECO:0007669"/>
    <property type="project" value="InterPro"/>
</dbReference>
<dbReference type="Gene3D" id="3.30.465.10">
    <property type="match status" value="1"/>
</dbReference>
<comment type="caution">
    <text evidence="3">The sequence shown here is derived from an EMBL/GenBank/DDBJ whole genome shotgun (WGS) entry which is preliminary data.</text>
</comment>
<dbReference type="InterPro" id="IPR002346">
    <property type="entry name" value="Mopterin_DH_FAD-bd"/>
</dbReference>
<gene>
    <name evidence="3" type="ORF">scyTo_0015798</name>
</gene>
<dbReference type="InterPro" id="IPR016167">
    <property type="entry name" value="FAD-bd_PCMH_sub1"/>
</dbReference>
<evidence type="ECO:0000313" key="4">
    <source>
        <dbReference type="Proteomes" id="UP000288216"/>
    </source>
</evidence>
<organism evidence="3 4">
    <name type="scientific">Scyliorhinus torazame</name>
    <name type="common">Cloudy catshark</name>
    <name type="synonym">Catulus torazame</name>
    <dbReference type="NCBI Taxonomy" id="75743"/>
    <lineage>
        <taxon>Eukaryota</taxon>
        <taxon>Metazoa</taxon>
        <taxon>Chordata</taxon>
        <taxon>Craniata</taxon>
        <taxon>Vertebrata</taxon>
        <taxon>Chondrichthyes</taxon>
        <taxon>Elasmobranchii</taxon>
        <taxon>Galeomorphii</taxon>
        <taxon>Galeoidea</taxon>
        <taxon>Carcharhiniformes</taxon>
        <taxon>Scyliorhinidae</taxon>
        <taxon>Scyliorhinus</taxon>
    </lineage>
</organism>
<dbReference type="OMA" id="GEGCCKQ"/>
<proteinExistence type="predicted"/>
<dbReference type="Gene3D" id="1.10.150.120">
    <property type="entry name" value="[2Fe-2S]-binding domain"/>
    <property type="match status" value="1"/>
</dbReference>
<dbReference type="InterPro" id="IPR036318">
    <property type="entry name" value="FAD-bd_PCMH-like_sf"/>
</dbReference>
<dbReference type="Proteomes" id="UP000288216">
    <property type="component" value="Unassembled WGS sequence"/>
</dbReference>
<dbReference type="Pfam" id="PF00941">
    <property type="entry name" value="FAD_binding_5"/>
    <property type="match status" value="1"/>
</dbReference>
<name>A0A401PYP6_SCYTO</name>
<dbReference type="OrthoDB" id="8300278at2759"/>
<evidence type="ECO:0000256" key="1">
    <source>
        <dbReference type="ARBA" id="ARBA00001974"/>
    </source>
</evidence>
<accession>A0A401PYP6</accession>
<dbReference type="STRING" id="75743.A0A401PYP6"/>